<keyword evidence="8" id="KW-0675">Receptor</keyword>
<dbReference type="GO" id="GO:0009897">
    <property type="term" value="C:external side of plasma membrane"/>
    <property type="evidence" value="ECO:0007669"/>
    <property type="project" value="TreeGrafter"/>
</dbReference>
<dbReference type="GO" id="GO:0042102">
    <property type="term" value="P:positive regulation of T cell proliferation"/>
    <property type="evidence" value="ECO:0007669"/>
    <property type="project" value="TreeGrafter"/>
</dbReference>
<dbReference type="Pfam" id="PF08205">
    <property type="entry name" value="C2-set_2"/>
    <property type="match status" value="1"/>
</dbReference>
<evidence type="ECO:0000256" key="7">
    <source>
        <dbReference type="ARBA" id="ARBA00023157"/>
    </source>
</evidence>
<evidence type="ECO:0000256" key="5">
    <source>
        <dbReference type="ARBA" id="ARBA00022989"/>
    </source>
</evidence>
<evidence type="ECO:0000256" key="9">
    <source>
        <dbReference type="ARBA" id="ARBA00023180"/>
    </source>
</evidence>
<dbReference type="InterPro" id="IPR007110">
    <property type="entry name" value="Ig-like_dom"/>
</dbReference>
<keyword evidence="10" id="KW-0393">Immunoglobulin domain</keyword>
<dbReference type="GO" id="GO:0031295">
    <property type="term" value="P:T cell costimulation"/>
    <property type="evidence" value="ECO:0007669"/>
    <property type="project" value="TreeGrafter"/>
</dbReference>
<feature type="chain" id="PRO_5029590925" description="Ig-like domain-containing protein" evidence="13">
    <location>
        <begin position="20"/>
        <end position="390"/>
    </location>
</feature>
<dbReference type="PANTHER" id="PTHR25466">
    <property type="entry name" value="T-LYMPHOCYTE ACTIVATION ANTIGEN"/>
    <property type="match status" value="1"/>
</dbReference>
<accession>A0A7J6A126</accession>
<dbReference type="InterPro" id="IPR013106">
    <property type="entry name" value="Ig_V-set"/>
</dbReference>
<keyword evidence="4 13" id="KW-0732">Signal</keyword>
<keyword evidence="3 12" id="KW-0812">Transmembrane</keyword>
<evidence type="ECO:0000256" key="3">
    <source>
        <dbReference type="ARBA" id="ARBA00022692"/>
    </source>
</evidence>
<gene>
    <name evidence="15" type="ORF">AMELA_G00221020</name>
</gene>
<dbReference type="InterPro" id="IPR036179">
    <property type="entry name" value="Ig-like_dom_sf"/>
</dbReference>
<protein>
    <recommendedName>
        <fullName evidence="14">Ig-like domain-containing protein</fullName>
    </recommendedName>
</protein>
<dbReference type="GO" id="GO:0006955">
    <property type="term" value="P:immune response"/>
    <property type="evidence" value="ECO:0007669"/>
    <property type="project" value="TreeGrafter"/>
</dbReference>
<feature type="compositionally biased region" description="Polar residues" evidence="11">
    <location>
        <begin position="377"/>
        <end position="390"/>
    </location>
</feature>
<feature type="domain" description="Ig-like" evidence="14">
    <location>
        <begin position="3"/>
        <end position="121"/>
    </location>
</feature>
<organism evidence="15 16">
    <name type="scientific">Ameiurus melas</name>
    <name type="common">Black bullhead</name>
    <name type="synonym">Silurus melas</name>
    <dbReference type="NCBI Taxonomy" id="219545"/>
    <lineage>
        <taxon>Eukaryota</taxon>
        <taxon>Metazoa</taxon>
        <taxon>Chordata</taxon>
        <taxon>Craniata</taxon>
        <taxon>Vertebrata</taxon>
        <taxon>Euteleostomi</taxon>
        <taxon>Actinopterygii</taxon>
        <taxon>Neopterygii</taxon>
        <taxon>Teleostei</taxon>
        <taxon>Ostariophysi</taxon>
        <taxon>Siluriformes</taxon>
        <taxon>Ictaluridae</taxon>
        <taxon>Ameiurus</taxon>
    </lineage>
</organism>
<dbReference type="PANTHER" id="PTHR25466:SF14">
    <property type="entry name" value="BUTYROPHILIN SUBFAMILY 2 MEMBER A2-LIKE-RELATED"/>
    <property type="match status" value="1"/>
</dbReference>
<dbReference type="InterPro" id="IPR013162">
    <property type="entry name" value="CD80_C2-set"/>
</dbReference>
<evidence type="ECO:0000256" key="4">
    <source>
        <dbReference type="ARBA" id="ARBA00022729"/>
    </source>
</evidence>
<dbReference type="PROSITE" id="PS50835">
    <property type="entry name" value="IG_LIKE"/>
    <property type="match status" value="2"/>
</dbReference>
<feature type="region of interest" description="Disordered" evidence="11">
    <location>
        <begin position="355"/>
        <end position="390"/>
    </location>
</feature>
<feature type="transmembrane region" description="Helical" evidence="12">
    <location>
        <begin position="325"/>
        <end position="347"/>
    </location>
</feature>
<evidence type="ECO:0000313" key="15">
    <source>
        <dbReference type="EMBL" id="KAF4075629.1"/>
    </source>
</evidence>
<name>A0A7J6A126_AMEME</name>
<dbReference type="GO" id="GO:0007166">
    <property type="term" value="P:cell surface receptor signaling pathway"/>
    <property type="evidence" value="ECO:0007669"/>
    <property type="project" value="TreeGrafter"/>
</dbReference>
<reference evidence="15 16" key="1">
    <citation type="submission" date="2020-02" db="EMBL/GenBank/DDBJ databases">
        <title>A chromosome-scale genome assembly of the black bullhead catfish (Ameiurus melas).</title>
        <authorList>
            <person name="Wen M."/>
            <person name="Zham M."/>
            <person name="Cabau C."/>
            <person name="Klopp C."/>
            <person name="Donnadieu C."/>
            <person name="Roques C."/>
            <person name="Bouchez O."/>
            <person name="Lampietro C."/>
            <person name="Jouanno E."/>
            <person name="Herpin A."/>
            <person name="Louis A."/>
            <person name="Berthelot C."/>
            <person name="Parey E."/>
            <person name="Roest-Crollius H."/>
            <person name="Braasch I."/>
            <person name="Postlethwait J."/>
            <person name="Robinson-Rechavi M."/>
            <person name="Echchiki A."/>
            <person name="Begum T."/>
            <person name="Montfort J."/>
            <person name="Schartl M."/>
            <person name="Bobe J."/>
            <person name="Guiguen Y."/>
        </authorList>
    </citation>
    <scope>NUCLEOTIDE SEQUENCE [LARGE SCALE GENOMIC DNA]</scope>
    <source>
        <strain evidence="15">M_S1</strain>
        <tissue evidence="15">Blood</tissue>
    </source>
</reference>
<dbReference type="Pfam" id="PF07686">
    <property type="entry name" value="V-set"/>
    <property type="match status" value="1"/>
</dbReference>
<keyword evidence="16" id="KW-1185">Reference proteome</keyword>
<evidence type="ECO:0000256" key="2">
    <source>
        <dbReference type="ARBA" id="ARBA00022475"/>
    </source>
</evidence>
<keyword evidence="5 12" id="KW-1133">Transmembrane helix</keyword>
<proteinExistence type="predicted"/>
<dbReference type="Proteomes" id="UP000593565">
    <property type="component" value="Unassembled WGS sequence"/>
</dbReference>
<feature type="domain" description="Ig-like" evidence="14">
    <location>
        <begin position="138"/>
        <end position="218"/>
    </location>
</feature>
<evidence type="ECO:0000256" key="12">
    <source>
        <dbReference type="SAM" id="Phobius"/>
    </source>
</evidence>
<dbReference type="InterPro" id="IPR013783">
    <property type="entry name" value="Ig-like_fold"/>
</dbReference>
<dbReference type="EMBL" id="JAAGNN010000020">
    <property type="protein sequence ID" value="KAF4075629.1"/>
    <property type="molecule type" value="Genomic_DNA"/>
</dbReference>
<sequence length="390" mass="43809">MTPVIWTFVLLWSIPLTTGGDTTVTCVFTADCLLPCQSPYHNTVKWYKVGKENAVYTFDNNEDHLEHQDVDFKGRTSLFADQIPRGNASLLLRSIRTVDEGTYLCYTSAGSEALKEIVRLDVKAPIKRVDIKYPNGEITCNTSDVYPEPIISWYDNHHNLQTNFTTETQKDEQGLFSLTSTLTYEEDEESDTNRDVFVTCSISFEDKSQNYTTSLKLAKEVDIYSGQDANIQCPVSRGDAGDYTITLRFGESSIILSQLANISEQLAGIDVRLARHGDVTLHNLDMYKHTGTYTCEMFTAQSTTQVVLTSVHIISDIHNFGIAEAFGASLTITVIVSLVIYCFCRLYKKRTREDSRENRVIEEVEEELEPLSGENPSNGRHSPSGSVHTE</sequence>
<dbReference type="InterPro" id="IPR003599">
    <property type="entry name" value="Ig_sub"/>
</dbReference>
<feature type="signal peptide" evidence="13">
    <location>
        <begin position="1"/>
        <end position="19"/>
    </location>
</feature>
<evidence type="ECO:0000256" key="6">
    <source>
        <dbReference type="ARBA" id="ARBA00023136"/>
    </source>
</evidence>
<evidence type="ECO:0000256" key="8">
    <source>
        <dbReference type="ARBA" id="ARBA00023170"/>
    </source>
</evidence>
<dbReference type="InterPro" id="IPR051713">
    <property type="entry name" value="T-cell_Activation_Regulation"/>
</dbReference>
<comment type="caution">
    <text evidence="15">The sequence shown here is derived from an EMBL/GenBank/DDBJ whole genome shotgun (WGS) entry which is preliminary data.</text>
</comment>
<evidence type="ECO:0000259" key="14">
    <source>
        <dbReference type="PROSITE" id="PS50835"/>
    </source>
</evidence>
<dbReference type="AlphaFoldDB" id="A0A7J6A126"/>
<dbReference type="GO" id="GO:0071222">
    <property type="term" value="P:cellular response to lipopolysaccharide"/>
    <property type="evidence" value="ECO:0007669"/>
    <property type="project" value="TreeGrafter"/>
</dbReference>
<evidence type="ECO:0000256" key="1">
    <source>
        <dbReference type="ARBA" id="ARBA00004251"/>
    </source>
</evidence>
<dbReference type="SUPFAM" id="SSF48726">
    <property type="entry name" value="Immunoglobulin"/>
    <property type="match status" value="2"/>
</dbReference>
<keyword evidence="6 12" id="KW-0472">Membrane</keyword>
<dbReference type="SMART" id="SM00409">
    <property type="entry name" value="IG"/>
    <property type="match status" value="2"/>
</dbReference>
<evidence type="ECO:0000256" key="11">
    <source>
        <dbReference type="SAM" id="MobiDB-lite"/>
    </source>
</evidence>
<dbReference type="Gene3D" id="2.60.40.10">
    <property type="entry name" value="Immunoglobulins"/>
    <property type="match status" value="3"/>
</dbReference>
<dbReference type="GO" id="GO:0042130">
    <property type="term" value="P:negative regulation of T cell proliferation"/>
    <property type="evidence" value="ECO:0007669"/>
    <property type="project" value="TreeGrafter"/>
</dbReference>
<keyword evidence="9" id="KW-0325">Glycoprotein</keyword>
<comment type="subcellular location">
    <subcellularLocation>
        <location evidence="1">Cell membrane</location>
        <topology evidence="1">Single-pass type I membrane protein</topology>
    </subcellularLocation>
</comment>
<evidence type="ECO:0000256" key="10">
    <source>
        <dbReference type="ARBA" id="ARBA00023319"/>
    </source>
</evidence>
<evidence type="ECO:0000256" key="13">
    <source>
        <dbReference type="SAM" id="SignalP"/>
    </source>
</evidence>
<evidence type="ECO:0000313" key="16">
    <source>
        <dbReference type="Proteomes" id="UP000593565"/>
    </source>
</evidence>
<dbReference type="FunFam" id="2.60.40.10:FF:000142">
    <property type="entry name" value="V-set domain-containing T-cell activation inhibitor 1"/>
    <property type="match status" value="1"/>
</dbReference>
<keyword evidence="7" id="KW-1015">Disulfide bond</keyword>
<keyword evidence="2" id="KW-1003">Cell membrane</keyword>